<organism evidence="1 2">
    <name type="scientific">Rhizobium leguminosarum</name>
    <dbReference type="NCBI Taxonomy" id="384"/>
    <lineage>
        <taxon>Bacteria</taxon>
        <taxon>Pseudomonadati</taxon>
        <taxon>Pseudomonadota</taxon>
        <taxon>Alphaproteobacteria</taxon>
        <taxon>Hyphomicrobiales</taxon>
        <taxon>Rhizobiaceae</taxon>
        <taxon>Rhizobium/Agrobacterium group</taxon>
        <taxon>Rhizobium</taxon>
    </lineage>
</organism>
<protein>
    <recommendedName>
        <fullName evidence="3">Orotate phosphoribosyltransferase</fullName>
    </recommendedName>
</protein>
<proteinExistence type="predicted"/>
<evidence type="ECO:0000313" key="1">
    <source>
        <dbReference type="EMBL" id="NEK18991.1"/>
    </source>
</evidence>
<accession>A0A7K3VS83</accession>
<dbReference type="Proteomes" id="UP000471705">
    <property type="component" value="Unassembled WGS sequence"/>
</dbReference>
<sequence length="185" mass="19435">MGDIPGLTTVQAGILHQAARSSIVPGPVQVTSGRVVTSYVSGHLLTADANSLALIGKAVAAHASELQVEAIAGEETGGIPIVYAAAWGSAEGSRTTPFFFRKNPKPPFGLTNVPIAKAFRILLVDDVAGLGFAFERMIKAARQIGCHPVAALALIDREDGAAERLKGYGVPLLSLFRYRELTELS</sequence>
<dbReference type="AlphaFoldDB" id="A0A7K3VS83"/>
<dbReference type="SUPFAM" id="SSF53271">
    <property type="entry name" value="PRTase-like"/>
    <property type="match status" value="1"/>
</dbReference>
<dbReference type="RefSeq" id="WP_164049218.1">
    <property type="nucleotide sequence ID" value="NZ_WUFV01000025.1"/>
</dbReference>
<reference evidence="1 2" key="1">
    <citation type="submission" date="2019-12" db="EMBL/GenBank/DDBJ databases">
        <title>Rhizobium genotypes associated with high levels of biological nitrogen fixation by grain legumes in a temperate-maritime cropping system.</title>
        <authorList>
            <person name="Maluk M."/>
            <person name="Francesc Ferrando Molina F."/>
            <person name="Lopez Del Egido L."/>
            <person name="Lafos M."/>
            <person name="Langarica-Fuentes A."/>
            <person name="Gebre Yohannes G."/>
            <person name="Young M.W."/>
            <person name="Martin P."/>
            <person name="Gantlett R."/>
            <person name="Kenicer G."/>
            <person name="Hawes C."/>
            <person name="Begg G.S."/>
            <person name="Quilliam R.S."/>
            <person name="Squire G.R."/>
            <person name="Poole P.S."/>
            <person name="Young P.W."/>
            <person name="Iannetta P.M."/>
            <person name="James E.K."/>
        </authorList>
    </citation>
    <scope>NUCLEOTIDE SEQUENCE [LARGE SCALE GENOMIC DNA]</scope>
    <source>
        <strain evidence="1 2">JHI54</strain>
    </source>
</reference>
<evidence type="ECO:0008006" key="3">
    <source>
        <dbReference type="Google" id="ProtNLM"/>
    </source>
</evidence>
<evidence type="ECO:0000313" key="2">
    <source>
        <dbReference type="Proteomes" id="UP000471705"/>
    </source>
</evidence>
<dbReference type="InterPro" id="IPR000836">
    <property type="entry name" value="PRTase_dom"/>
</dbReference>
<gene>
    <name evidence="1" type="ORF">GR257_29825</name>
</gene>
<dbReference type="Gene3D" id="3.40.50.2020">
    <property type="match status" value="1"/>
</dbReference>
<dbReference type="InterPro" id="IPR029057">
    <property type="entry name" value="PRTase-like"/>
</dbReference>
<name>A0A7K3VS83_RHILE</name>
<dbReference type="EMBL" id="WUFV01000025">
    <property type="protein sequence ID" value="NEK18991.1"/>
    <property type="molecule type" value="Genomic_DNA"/>
</dbReference>
<dbReference type="CDD" id="cd06223">
    <property type="entry name" value="PRTases_typeI"/>
    <property type="match status" value="1"/>
</dbReference>
<comment type="caution">
    <text evidence="1">The sequence shown here is derived from an EMBL/GenBank/DDBJ whole genome shotgun (WGS) entry which is preliminary data.</text>
</comment>